<evidence type="ECO:0000259" key="10">
    <source>
        <dbReference type="Pfam" id="PF01406"/>
    </source>
</evidence>
<evidence type="ECO:0000313" key="12">
    <source>
        <dbReference type="Proteomes" id="UP000178385"/>
    </source>
</evidence>
<comment type="subunit">
    <text evidence="1 9">Monomer.</text>
</comment>
<dbReference type="GO" id="GO:0005524">
    <property type="term" value="F:ATP binding"/>
    <property type="evidence" value="ECO:0007669"/>
    <property type="project" value="UniProtKB-UniRule"/>
</dbReference>
<feature type="short sequence motif" description="'KMSKS' region" evidence="9">
    <location>
        <begin position="286"/>
        <end position="290"/>
    </location>
</feature>
<evidence type="ECO:0000256" key="6">
    <source>
        <dbReference type="ARBA" id="ARBA00022840"/>
    </source>
</evidence>
<comment type="catalytic activity">
    <reaction evidence="9">
        <text>tRNA(Cys) + L-cysteine + ATP = L-cysteinyl-tRNA(Cys) + AMP + diphosphate</text>
        <dbReference type="Rhea" id="RHEA:17773"/>
        <dbReference type="Rhea" id="RHEA-COMP:9661"/>
        <dbReference type="Rhea" id="RHEA-COMP:9679"/>
        <dbReference type="ChEBI" id="CHEBI:30616"/>
        <dbReference type="ChEBI" id="CHEBI:33019"/>
        <dbReference type="ChEBI" id="CHEBI:35235"/>
        <dbReference type="ChEBI" id="CHEBI:78442"/>
        <dbReference type="ChEBI" id="CHEBI:78517"/>
        <dbReference type="ChEBI" id="CHEBI:456215"/>
        <dbReference type="EC" id="6.1.1.16"/>
    </reaction>
</comment>
<dbReference type="AlphaFoldDB" id="A0A1G1Y5N7"/>
<dbReference type="PANTHER" id="PTHR10890:SF3">
    <property type="entry name" value="CYSTEINE--TRNA LIGASE, CYTOPLASMIC"/>
    <property type="match status" value="1"/>
</dbReference>
<sequence>MNKLLLFNTLTRKKEEFKPLKANHVGLYTCGPTVYDFAHIGNLRTYIFEDVLKRTLLYNAYAVTHVMNITDVGHLVSDADEGEDKMMKALKREGLDASRESLLKLADKYTDAFKHDIAALSILPPDQWTPATKHVDEMIRLIKQIEKNGYTYQTADGLYFDTAQFKTYGAIANLQQAQLQAGARVAVNEEKKHPSDFALWIKAVGDNKNHVMVWDSPWGVGFPGWHIECSAMSMKYLGNHFDIHCGGVDHIPVHHTNEIAQNEGAIGKKTVNVWVHGEFLNVDSARMGKSEGNFITLQTVIDKGIEPIAYRYLVLSAHYRQKLSFSWDSLLAAQQGLYNLLDATAALGTQSGQVDKNYQEQFISAVNDDLNTPRALALAWEVLKDSGLTDADKRSTLSDFDRIFGLGLDKVKSVLVPPDVKLMAEQRSMLRSEKEFTQADKIRDQIEQRGFAIDDTAEGFIIKKIRKS</sequence>
<dbReference type="SUPFAM" id="SSF47323">
    <property type="entry name" value="Anticodon-binding domain of a subclass of class I aminoacyl-tRNA synthetases"/>
    <property type="match status" value="1"/>
</dbReference>
<dbReference type="Proteomes" id="UP000178385">
    <property type="component" value="Unassembled WGS sequence"/>
</dbReference>
<comment type="cofactor">
    <cofactor evidence="9">
        <name>Zn(2+)</name>
        <dbReference type="ChEBI" id="CHEBI:29105"/>
    </cofactor>
    <text evidence="9">Binds 1 zinc ion per subunit.</text>
</comment>
<evidence type="ECO:0000256" key="3">
    <source>
        <dbReference type="ARBA" id="ARBA00022723"/>
    </source>
</evidence>
<dbReference type="Gene3D" id="1.20.120.640">
    <property type="entry name" value="Anticodon-binding domain of a subclass of class I aminoacyl-tRNA synthetases"/>
    <property type="match status" value="1"/>
</dbReference>
<keyword evidence="2 9" id="KW-0436">Ligase</keyword>
<evidence type="ECO:0000256" key="2">
    <source>
        <dbReference type="ARBA" id="ARBA00022598"/>
    </source>
</evidence>
<evidence type="ECO:0000256" key="4">
    <source>
        <dbReference type="ARBA" id="ARBA00022741"/>
    </source>
</evidence>
<dbReference type="InterPro" id="IPR015803">
    <property type="entry name" value="Cys-tRNA-ligase"/>
</dbReference>
<proteinExistence type="inferred from homology"/>
<keyword evidence="3 9" id="KW-0479">Metal-binding</keyword>
<evidence type="ECO:0000256" key="5">
    <source>
        <dbReference type="ARBA" id="ARBA00022833"/>
    </source>
</evidence>
<keyword evidence="4 9" id="KW-0547">Nucleotide-binding</keyword>
<feature type="binding site" evidence="9">
    <location>
        <position position="30"/>
    </location>
    <ligand>
        <name>Zn(2+)</name>
        <dbReference type="ChEBI" id="CHEBI:29105"/>
    </ligand>
</feature>
<keyword evidence="5 9" id="KW-0862">Zinc</keyword>
<dbReference type="NCBIfam" id="TIGR00435">
    <property type="entry name" value="cysS"/>
    <property type="match status" value="1"/>
</dbReference>
<evidence type="ECO:0000256" key="9">
    <source>
        <dbReference type="HAMAP-Rule" id="MF_00041"/>
    </source>
</evidence>
<dbReference type="GO" id="GO:0006423">
    <property type="term" value="P:cysteinyl-tRNA aminoacylation"/>
    <property type="evidence" value="ECO:0007669"/>
    <property type="project" value="UniProtKB-UniRule"/>
</dbReference>
<dbReference type="Pfam" id="PF01406">
    <property type="entry name" value="tRNA-synt_1e"/>
    <property type="match status" value="1"/>
</dbReference>
<keyword evidence="8 9" id="KW-0030">Aminoacyl-tRNA synthetase</keyword>
<dbReference type="GO" id="GO:0004817">
    <property type="term" value="F:cysteine-tRNA ligase activity"/>
    <property type="evidence" value="ECO:0007669"/>
    <property type="project" value="UniProtKB-UniRule"/>
</dbReference>
<feature type="binding site" evidence="9">
    <location>
        <position position="258"/>
    </location>
    <ligand>
        <name>Zn(2+)</name>
        <dbReference type="ChEBI" id="CHEBI:29105"/>
    </ligand>
</feature>
<reference evidence="11 12" key="1">
    <citation type="journal article" date="2016" name="Nat. Commun.">
        <title>Thousands of microbial genomes shed light on interconnected biogeochemical processes in an aquifer system.</title>
        <authorList>
            <person name="Anantharaman K."/>
            <person name="Brown C.T."/>
            <person name="Hug L.A."/>
            <person name="Sharon I."/>
            <person name="Castelle C.J."/>
            <person name="Probst A.J."/>
            <person name="Thomas B.C."/>
            <person name="Singh A."/>
            <person name="Wilkins M.J."/>
            <person name="Karaoz U."/>
            <person name="Brodie E.L."/>
            <person name="Williams K.H."/>
            <person name="Hubbard S.S."/>
            <person name="Banfield J.F."/>
        </authorList>
    </citation>
    <scope>NUCLEOTIDE SEQUENCE [LARGE SCALE GENOMIC DNA]</scope>
</reference>
<comment type="caution">
    <text evidence="11">The sequence shown here is derived from an EMBL/GenBank/DDBJ whole genome shotgun (WGS) entry which is preliminary data.</text>
</comment>
<keyword evidence="7 9" id="KW-0648">Protein biosynthesis</keyword>
<dbReference type="CDD" id="cd00672">
    <property type="entry name" value="CysRS_core"/>
    <property type="match status" value="1"/>
</dbReference>
<protein>
    <recommendedName>
        <fullName evidence="9">Cysteine--tRNA ligase</fullName>
        <ecNumber evidence="9">6.1.1.16</ecNumber>
    </recommendedName>
    <alternativeName>
        <fullName evidence="9">Cysteinyl-tRNA synthetase</fullName>
        <shortName evidence="9">CysRS</shortName>
    </alternativeName>
</protein>
<comment type="subcellular location">
    <subcellularLocation>
        <location evidence="9">Cytoplasm</location>
    </subcellularLocation>
</comment>
<feature type="short sequence motif" description="'HIGH' region" evidence="9">
    <location>
        <begin position="32"/>
        <end position="42"/>
    </location>
</feature>
<keyword evidence="6 9" id="KW-0067">ATP-binding</keyword>
<evidence type="ECO:0000313" key="11">
    <source>
        <dbReference type="EMBL" id="OGY47632.1"/>
    </source>
</evidence>
<dbReference type="GO" id="GO:0005829">
    <property type="term" value="C:cytosol"/>
    <property type="evidence" value="ECO:0007669"/>
    <property type="project" value="TreeGrafter"/>
</dbReference>
<feature type="binding site" evidence="9">
    <location>
        <position position="229"/>
    </location>
    <ligand>
        <name>Zn(2+)</name>
        <dbReference type="ChEBI" id="CHEBI:29105"/>
    </ligand>
</feature>
<comment type="similarity">
    <text evidence="9">Belongs to the class-I aminoacyl-tRNA synthetase family.</text>
</comment>
<gene>
    <name evidence="9" type="primary">cysS</name>
    <name evidence="11" type="ORF">A2840_01275</name>
</gene>
<name>A0A1G1Y5N7_9BACT</name>
<dbReference type="InterPro" id="IPR009080">
    <property type="entry name" value="tRNAsynth_Ia_anticodon-bd"/>
</dbReference>
<feature type="binding site" evidence="9">
    <location>
        <position position="254"/>
    </location>
    <ligand>
        <name>Zn(2+)</name>
        <dbReference type="ChEBI" id="CHEBI:29105"/>
    </ligand>
</feature>
<evidence type="ECO:0000256" key="1">
    <source>
        <dbReference type="ARBA" id="ARBA00011245"/>
    </source>
</evidence>
<keyword evidence="9" id="KW-0963">Cytoplasm</keyword>
<organism evidence="11 12">
    <name type="scientific">Candidatus Buchananbacteria bacterium RIFCSPHIGHO2_01_FULL_47_11b</name>
    <dbReference type="NCBI Taxonomy" id="1797537"/>
    <lineage>
        <taxon>Bacteria</taxon>
        <taxon>Candidatus Buchananiibacteriota</taxon>
    </lineage>
</organism>
<dbReference type="PANTHER" id="PTHR10890">
    <property type="entry name" value="CYSTEINYL-TRNA SYNTHETASE"/>
    <property type="match status" value="1"/>
</dbReference>
<dbReference type="HAMAP" id="MF_00041">
    <property type="entry name" value="Cys_tRNA_synth"/>
    <property type="match status" value="1"/>
</dbReference>
<dbReference type="PRINTS" id="PR00983">
    <property type="entry name" value="TRNASYNTHCYS"/>
</dbReference>
<dbReference type="InterPro" id="IPR032678">
    <property type="entry name" value="tRNA-synt_1_cat_dom"/>
</dbReference>
<dbReference type="Gene3D" id="3.40.50.620">
    <property type="entry name" value="HUPs"/>
    <property type="match status" value="1"/>
</dbReference>
<dbReference type="InterPro" id="IPR024909">
    <property type="entry name" value="Cys-tRNA/MSH_ligase"/>
</dbReference>
<dbReference type="SUPFAM" id="SSF52374">
    <property type="entry name" value="Nucleotidylyl transferase"/>
    <property type="match status" value="1"/>
</dbReference>
<dbReference type="EMBL" id="MHIG01000011">
    <property type="protein sequence ID" value="OGY47632.1"/>
    <property type="molecule type" value="Genomic_DNA"/>
</dbReference>
<feature type="domain" description="tRNA synthetases class I catalytic" evidence="10">
    <location>
        <begin position="17"/>
        <end position="334"/>
    </location>
</feature>
<evidence type="ECO:0000256" key="7">
    <source>
        <dbReference type="ARBA" id="ARBA00022917"/>
    </source>
</evidence>
<dbReference type="InterPro" id="IPR014729">
    <property type="entry name" value="Rossmann-like_a/b/a_fold"/>
</dbReference>
<dbReference type="EC" id="6.1.1.16" evidence="9"/>
<feature type="binding site" evidence="9">
    <location>
        <position position="289"/>
    </location>
    <ligand>
        <name>ATP</name>
        <dbReference type="ChEBI" id="CHEBI:30616"/>
    </ligand>
</feature>
<evidence type="ECO:0000256" key="8">
    <source>
        <dbReference type="ARBA" id="ARBA00023146"/>
    </source>
</evidence>
<dbReference type="GO" id="GO:0008270">
    <property type="term" value="F:zinc ion binding"/>
    <property type="evidence" value="ECO:0007669"/>
    <property type="project" value="UniProtKB-UniRule"/>
</dbReference>
<accession>A0A1G1Y5N7</accession>